<dbReference type="Pfam" id="PF13439">
    <property type="entry name" value="Glyco_transf_4"/>
    <property type="match status" value="1"/>
</dbReference>
<dbReference type="Proteomes" id="UP000664779">
    <property type="component" value="Unassembled WGS sequence"/>
</dbReference>
<protein>
    <submittedName>
        <fullName evidence="2">Glycosyltransferase family 4 protein</fullName>
    </submittedName>
</protein>
<evidence type="ECO:0000313" key="3">
    <source>
        <dbReference type="Proteomes" id="UP000664779"/>
    </source>
</evidence>
<name>A0A939EMV9_9HYPH</name>
<feature type="domain" description="Glycosyltransferase subfamily 4-like N-terminal" evidence="1">
    <location>
        <begin position="70"/>
        <end position="156"/>
    </location>
</feature>
<proteinExistence type="predicted"/>
<dbReference type="GO" id="GO:0016757">
    <property type="term" value="F:glycosyltransferase activity"/>
    <property type="evidence" value="ECO:0007669"/>
    <property type="project" value="UniProtKB-ARBA"/>
</dbReference>
<keyword evidence="3" id="KW-1185">Reference proteome</keyword>
<organism evidence="2 3">
    <name type="scientific">Roseibium limicola</name>
    <dbReference type="NCBI Taxonomy" id="2816037"/>
    <lineage>
        <taxon>Bacteria</taxon>
        <taxon>Pseudomonadati</taxon>
        <taxon>Pseudomonadota</taxon>
        <taxon>Alphaproteobacteria</taxon>
        <taxon>Hyphomicrobiales</taxon>
        <taxon>Stappiaceae</taxon>
        <taxon>Roseibium</taxon>
    </lineage>
</organism>
<sequence length="348" mass="36889">MTFAFPGALETKTGGYGYDRRVIAGLLELGWDVELLPLGAGFPFPDEESLTGAERLLSALPDGACVLVDGLAFGVLDVWAARDAQRLQIIALVHHPLALETGLDGNQRRRLEAQEHRALSQVAAVIVTSPMTARELTENYSVPASLITVAVPGTNPAPAARNSNAVPRILSIGSLTARKGHDVLLAALKQIEDLPWSATIVGSTAFDPHTSAYLQSLVEELGLQHRVVLTGEVEDATALLATADIFALASRYEGYGMVFAEALAHGLPIVACHAGAVPDVVPEDAGLLVAVDDAGGFAGALRTLLGSPEIRRSYADASRRHGRALPGWDVTARIIAECLEAQFKQRRS</sequence>
<accession>A0A939EMV9</accession>
<dbReference type="PANTHER" id="PTHR12526">
    <property type="entry name" value="GLYCOSYLTRANSFERASE"/>
    <property type="match status" value="1"/>
</dbReference>
<dbReference type="Gene3D" id="3.40.50.2000">
    <property type="entry name" value="Glycogen Phosphorylase B"/>
    <property type="match status" value="2"/>
</dbReference>
<evidence type="ECO:0000313" key="2">
    <source>
        <dbReference type="EMBL" id="MBO0343924.1"/>
    </source>
</evidence>
<dbReference type="SUPFAM" id="SSF53756">
    <property type="entry name" value="UDP-Glycosyltransferase/glycogen phosphorylase"/>
    <property type="match status" value="1"/>
</dbReference>
<comment type="caution">
    <text evidence="2">The sequence shown here is derived from an EMBL/GenBank/DDBJ whole genome shotgun (WGS) entry which is preliminary data.</text>
</comment>
<dbReference type="CDD" id="cd03801">
    <property type="entry name" value="GT4_PimA-like"/>
    <property type="match status" value="1"/>
</dbReference>
<evidence type="ECO:0000259" key="1">
    <source>
        <dbReference type="Pfam" id="PF13439"/>
    </source>
</evidence>
<dbReference type="AlphaFoldDB" id="A0A939EMV9"/>
<dbReference type="InterPro" id="IPR028098">
    <property type="entry name" value="Glyco_trans_4-like_N"/>
</dbReference>
<reference evidence="2" key="1">
    <citation type="submission" date="2021-03" db="EMBL/GenBank/DDBJ databases">
        <title>Roseibium sp. CAU 1637 isolated from Incheon.</title>
        <authorList>
            <person name="Kim W."/>
        </authorList>
    </citation>
    <scope>NUCLEOTIDE SEQUENCE</scope>
    <source>
        <strain evidence="2">CAU 1637</strain>
    </source>
</reference>
<dbReference type="Pfam" id="PF13692">
    <property type="entry name" value="Glyco_trans_1_4"/>
    <property type="match status" value="1"/>
</dbReference>
<gene>
    <name evidence="2" type="ORF">J0X15_01730</name>
</gene>
<dbReference type="EMBL" id="JAFLNF010000001">
    <property type="protein sequence ID" value="MBO0343924.1"/>
    <property type="molecule type" value="Genomic_DNA"/>
</dbReference>